<dbReference type="GO" id="GO:0044281">
    <property type="term" value="P:small molecule metabolic process"/>
    <property type="evidence" value="ECO:0007669"/>
    <property type="project" value="UniProtKB-ARBA"/>
</dbReference>
<evidence type="ECO:0000259" key="13">
    <source>
        <dbReference type="PROSITE" id="PS51379"/>
    </source>
</evidence>
<dbReference type="Gene3D" id="3.30.70.20">
    <property type="match status" value="1"/>
</dbReference>
<evidence type="ECO:0000256" key="5">
    <source>
        <dbReference type="ARBA" id="ARBA00022982"/>
    </source>
</evidence>
<dbReference type="InterPro" id="IPR029061">
    <property type="entry name" value="THDP-binding"/>
</dbReference>
<feature type="binding site" evidence="12">
    <location>
        <position position="856"/>
    </location>
    <ligand>
        <name>[4Fe-4S] cluster</name>
        <dbReference type="ChEBI" id="CHEBI:49883"/>
        <label>3</label>
    </ligand>
</feature>
<feature type="binding site" evidence="10">
    <location>
        <position position="114"/>
    </location>
    <ligand>
        <name>pyruvate</name>
        <dbReference type="ChEBI" id="CHEBI:15361"/>
    </ligand>
</feature>
<dbReference type="PROSITE" id="PS51379">
    <property type="entry name" value="4FE4S_FER_2"/>
    <property type="match status" value="2"/>
</dbReference>
<feature type="binding site" evidence="10">
    <location>
        <begin position="979"/>
        <end position="982"/>
    </location>
    <ligand>
        <name>thiamine diphosphate</name>
        <dbReference type="ChEBI" id="CHEBI:58937"/>
    </ligand>
</feature>
<feature type="site" description="Important for catalytic activity" evidence="11">
    <location>
        <position position="64"/>
    </location>
</feature>
<keyword evidence="14" id="KW-0670">Pyruvate</keyword>
<evidence type="ECO:0000256" key="3">
    <source>
        <dbReference type="ARBA" id="ARBA00022485"/>
    </source>
</evidence>
<dbReference type="AlphaFoldDB" id="A0A1T4KXY3"/>
<keyword evidence="6 9" id="KW-0560">Oxidoreductase</keyword>
<dbReference type="InterPro" id="IPR002869">
    <property type="entry name" value="Pyrv_flavodox_OxRed_cen"/>
</dbReference>
<comment type="similarity">
    <text evidence="1 9">Belongs to the pyruvate:ferredoxin/flavodoxin oxidoreductase family.</text>
</comment>
<dbReference type="Proteomes" id="UP000190449">
    <property type="component" value="Unassembled WGS sequence"/>
</dbReference>
<dbReference type="PANTHER" id="PTHR32154:SF0">
    <property type="entry name" value="PYRUVATE-FLAVODOXIN OXIDOREDUCTASE-RELATED"/>
    <property type="match status" value="1"/>
</dbReference>
<dbReference type="InterPro" id="IPR019456">
    <property type="entry name" value="Pyrv-flavodox_OxRtase_EKR"/>
</dbReference>
<dbReference type="CDD" id="cd03377">
    <property type="entry name" value="TPP_PFOR_PNO"/>
    <property type="match status" value="1"/>
</dbReference>
<keyword evidence="7 12" id="KW-0408">Iron</keyword>
<dbReference type="InterPro" id="IPR002880">
    <property type="entry name" value="Pyrv_Fd/Flavodoxin_OxRdtase_N"/>
</dbReference>
<accession>A0A1T4KXY3</accession>
<dbReference type="InterPro" id="IPR017896">
    <property type="entry name" value="4Fe4S_Fe-S-bd"/>
</dbReference>
<dbReference type="Pfam" id="PF17147">
    <property type="entry name" value="PFOR_II"/>
    <property type="match status" value="1"/>
</dbReference>
<feature type="binding site" evidence="10">
    <location>
        <position position="833"/>
    </location>
    <ligand>
        <name>thiamine diphosphate</name>
        <dbReference type="ChEBI" id="CHEBI:58937"/>
    </ligand>
</feature>
<dbReference type="Pfam" id="PF12838">
    <property type="entry name" value="Fer4_7"/>
    <property type="match status" value="1"/>
</dbReference>
<feature type="binding site" evidence="12">
    <location>
        <position position="695"/>
    </location>
    <ligand>
        <name>[4Fe-4S] cluster</name>
        <dbReference type="ChEBI" id="CHEBI:49883"/>
        <label>1</label>
    </ligand>
</feature>
<dbReference type="EMBL" id="FUWU01000008">
    <property type="protein sequence ID" value="SJZ47302.1"/>
    <property type="molecule type" value="Genomic_DNA"/>
</dbReference>
<dbReference type="InterPro" id="IPR011895">
    <property type="entry name" value="Pyrv_flavodox_OxRed"/>
</dbReference>
<dbReference type="GO" id="GO:0006979">
    <property type="term" value="P:response to oxidative stress"/>
    <property type="evidence" value="ECO:0007669"/>
    <property type="project" value="TreeGrafter"/>
</dbReference>
<evidence type="ECO:0000256" key="11">
    <source>
        <dbReference type="PIRSR" id="PIRSR000159-2"/>
    </source>
</evidence>
<evidence type="ECO:0000256" key="12">
    <source>
        <dbReference type="PIRSR" id="PIRSR000159-50"/>
    </source>
</evidence>
<dbReference type="SMART" id="SM00890">
    <property type="entry name" value="EKR"/>
    <property type="match status" value="1"/>
</dbReference>
<evidence type="ECO:0000256" key="4">
    <source>
        <dbReference type="ARBA" id="ARBA00022723"/>
    </source>
</evidence>
<dbReference type="Pfam" id="PF01558">
    <property type="entry name" value="POR"/>
    <property type="match status" value="1"/>
</dbReference>
<feature type="binding site" evidence="12">
    <location>
        <position position="764"/>
    </location>
    <ligand>
        <name>[4Fe-4S] cluster</name>
        <dbReference type="ChEBI" id="CHEBI:49883"/>
        <label>1</label>
    </ligand>
</feature>
<dbReference type="InterPro" id="IPR017900">
    <property type="entry name" value="4Fe4S_Fe_S_CS"/>
</dbReference>
<dbReference type="NCBIfam" id="TIGR02176">
    <property type="entry name" value="pyruv_ox_red"/>
    <property type="match status" value="1"/>
</dbReference>
<reference evidence="14 15" key="1">
    <citation type="submission" date="2017-02" db="EMBL/GenBank/DDBJ databases">
        <authorList>
            <person name="Peterson S.W."/>
        </authorList>
    </citation>
    <scope>NUCLEOTIDE SEQUENCE [LARGE SCALE GENOMIC DNA]</scope>
    <source>
        <strain evidence="14 15">ATCC 43854</strain>
    </source>
</reference>
<dbReference type="GO" id="GO:0016903">
    <property type="term" value="F:oxidoreductase activity, acting on the aldehyde or oxo group of donors"/>
    <property type="evidence" value="ECO:0007669"/>
    <property type="project" value="InterPro"/>
</dbReference>
<evidence type="ECO:0000256" key="10">
    <source>
        <dbReference type="PIRSR" id="PIRSR000159-1"/>
    </source>
</evidence>
<evidence type="ECO:0000313" key="15">
    <source>
        <dbReference type="Proteomes" id="UP000190449"/>
    </source>
</evidence>
<dbReference type="FunFam" id="3.40.920.10:FF:000001">
    <property type="entry name" value="Pyruvate:ferredoxin (Flavodoxin) oxidoreductase"/>
    <property type="match status" value="1"/>
</dbReference>
<feature type="binding site" evidence="12">
    <location>
        <position position="701"/>
    </location>
    <ligand>
        <name>[4Fe-4S] cluster</name>
        <dbReference type="ChEBI" id="CHEBI:49883"/>
        <label>1</label>
    </ligand>
</feature>
<feature type="site" description="Important for catalytic activity" evidence="11">
    <location>
        <position position="31"/>
    </location>
</feature>
<dbReference type="SUPFAM" id="SSF53323">
    <property type="entry name" value="Pyruvate-ferredoxin oxidoreductase, PFOR, domain III"/>
    <property type="match status" value="1"/>
</dbReference>
<dbReference type="GO" id="GO:0022900">
    <property type="term" value="P:electron transport chain"/>
    <property type="evidence" value="ECO:0007669"/>
    <property type="project" value="InterPro"/>
</dbReference>
<dbReference type="GO" id="GO:0005506">
    <property type="term" value="F:iron ion binding"/>
    <property type="evidence" value="ECO:0007669"/>
    <property type="project" value="InterPro"/>
</dbReference>
<feature type="binding site" evidence="12">
    <location>
        <position position="757"/>
    </location>
    <ligand>
        <name>[4Fe-4S] cluster</name>
        <dbReference type="ChEBI" id="CHEBI:49883"/>
        <label>2</label>
    </ligand>
</feature>
<evidence type="ECO:0000256" key="1">
    <source>
        <dbReference type="ARBA" id="ARBA00009032"/>
    </source>
</evidence>
<feature type="binding site" evidence="12">
    <location>
        <position position="831"/>
    </location>
    <ligand>
        <name>[4Fe-4S] cluster</name>
        <dbReference type="ChEBI" id="CHEBI:49883"/>
        <label>3</label>
    </ligand>
</feature>
<dbReference type="SUPFAM" id="SSF52518">
    <property type="entry name" value="Thiamin diphosphate-binding fold (THDP-binding)"/>
    <property type="match status" value="2"/>
</dbReference>
<sequence>MAKKMIAVDGNEATANVAFQVSEVAAIYPITPSSPMAEHADNWSAAGKKNIWGQVPRVFEMQSEGGAAGTVHGALQAGALTTTFTASQGLLLMIPNMYKIAGELTPTVFHVTARSLAAQGLSIFGDHSDVMACRQTGFAMLSSSSVQECQDLALVAHASTLEGRIPTMHFFDGFRTSHEVMKIESLEDGVIRQVIDEKYVKACRERALTPDRPTMRGTAQNPDVYFQGRETVNKYYEAYPAIVQKYMDKVASFTGRQYHLVDYVGAADAERVIVVMGSAASTIKDTVAYLNKKGEKLGVLIVRLYRPFPSEQLVAALPKTAKKIAVLDRSKEPGSAGEPLLEDVITAISGAAMKGEIALPSIIGGRYGLSSKEFTPAMVKAIFDELAKASPKTRFTVGINDDVCHTSLDVDPNFKLESDFFQAMFFGLGSDGTVGANKNSIKIIGNETDNYAQGYFVYDSKKSGSMTTSHLRFGKSIIDAPYLIEENQADFVACHHTPHLESVDMLKYAKDGATFLVNTPHSAETVWDTFPRPVQEAIIAKHLKVYVIDAYAVAAKTGMGRRINTVMQTCFFSKLGNVLDADTAIKYIKKYAEKTYAKKGMEVVQKNWDAIDASLANLHEVKVPNAVTSKTEFREAIHGDAPQFVNEVTAEIIRGNGEKLPVSKMPVDGVFPTGTTKYEKRDLALAIPSWNPDVCVQCGKCAMVCPHAAIRIKVVDESALANAPEGFKSVAAKGYKLAGSEKPMFTLSVSSYDCTGCGVCTQACIGKDKTDETKKAINMVPQAPIKVQEGKCWDFFVDLPEFDRTQVNKSLVKQAMLLEPLFEFSGSCAGCGETPYVRLVSQLFGDRMVVANATGCSSIYGGNLPTTPWAKNKDGRGPAWANSLFEDNAEFGLGLRLGVSKHAKQAVDLLDSLADKLPADLVNALKTQEQKDEAGIQAQRENVAKLKAELQKIGSDDAKTLADEFADYLVKKSVWIIGGDGWAYDIGYGGLDHVMATGENVNILVLDTEVYSNTGGQASKSTNRGAVALFAAAGKRAGKKDLGLIAMSYKNVYVGRVAIGANDAQTLKVFQEAEAHDGPSLIIAYCPCINHGFDLNNQLAHQKMAVDSGYWTLLRYNPALAAEGKAPLILDSKKPTIPVKEYIYTENRFKALTRSKPEVAQKLAEDLQKEVDARYAFYDAMSKDTEGLISL</sequence>
<dbReference type="Gene3D" id="3.40.920.10">
    <property type="entry name" value="Pyruvate-ferredoxin oxidoreductase, PFOR, domain III"/>
    <property type="match status" value="1"/>
</dbReference>
<evidence type="ECO:0000256" key="2">
    <source>
        <dbReference type="ARBA" id="ARBA00022448"/>
    </source>
</evidence>
<comment type="cofactor">
    <cofactor evidence="12">
        <name>[4Fe-4S] cluster</name>
        <dbReference type="ChEBI" id="CHEBI:49883"/>
    </cofactor>
    <text evidence="12">Binds 3 [4Fe-4S] clusters per subunit.</text>
</comment>
<evidence type="ECO:0000256" key="6">
    <source>
        <dbReference type="ARBA" id="ARBA00023002"/>
    </source>
</evidence>
<dbReference type="CDD" id="cd07034">
    <property type="entry name" value="TPP_PYR_PFOR_IOR-alpha_like"/>
    <property type="match status" value="1"/>
</dbReference>
<feature type="domain" description="4Fe-4S ferredoxin-type" evidence="13">
    <location>
        <begin position="745"/>
        <end position="764"/>
    </location>
</feature>
<dbReference type="STRING" id="28122.SAMN02745108_00678"/>
<dbReference type="FunFam" id="3.40.50.970:FF:000041">
    <property type="entry name" value="Pyruvate:ferredoxin (Flavodoxin) oxidoreductase"/>
    <property type="match status" value="1"/>
</dbReference>
<evidence type="ECO:0000256" key="8">
    <source>
        <dbReference type="ARBA" id="ARBA00023014"/>
    </source>
</evidence>
<dbReference type="InterPro" id="IPR050722">
    <property type="entry name" value="Pyruvate:ferred/Flavod_OxRd"/>
</dbReference>
<feature type="binding site" evidence="12">
    <location>
        <position position="760"/>
    </location>
    <ligand>
        <name>[4Fe-4S] cluster</name>
        <dbReference type="ChEBI" id="CHEBI:49883"/>
        <label>2</label>
    </ligand>
</feature>
<proteinExistence type="inferred from homology"/>
<dbReference type="InterPro" id="IPR019752">
    <property type="entry name" value="Pyrv/ketoisovalerate_OxRed_cat"/>
</dbReference>
<dbReference type="Gene3D" id="4.10.780.10">
    <property type="entry name" value="Pyruvate-flavodoxin oxidoreductase, EKR domain"/>
    <property type="match status" value="1"/>
</dbReference>
<dbReference type="Pfam" id="PF02775">
    <property type="entry name" value="TPP_enzyme_C"/>
    <property type="match status" value="1"/>
</dbReference>
<dbReference type="Gene3D" id="3.40.50.920">
    <property type="match status" value="1"/>
</dbReference>
<feature type="binding site" evidence="10">
    <location>
        <position position="64"/>
    </location>
    <ligand>
        <name>thiamine diphosphate</name>
        <dbReference type="ChEBI" id="CHEBI:58937"/>
    </ligand>
</feature>
<dbReference type="InterPro" id="IPR037112">
    <property type="entry name" value="Pyrv-flavodox_OxR_EKR_sf"/>
</dbReference>
<keyword evidence="8 12" id="KW-0411">Iron-sulfur</keyword>
<dbReference type="PROSITE" id="PS00198">
    <property type="entry name" value="4FE4S_FER_1"/>
    <property type="match status" value="1"/>
</dbReference>
<feature type="binding site" evidence="12">
    <location>
        <position position="698"/>
    </location>
    <ligand>
        <name>[4Fe-4S] cluster</name>
        <dbReference type="ChEBI" id="CHEBI:49883"/>
        <label>1</label>
    </ligand>
</feature>
<name>A0A1T4KXY3_9BACT</name>
<dbReference type="GO" id="GO:0051539">
    <property type="term" value="F:4 iron, 4 sulfur cluster binding"/>
    <property type="evidence" value="ECO:0007669"/>
    <property type="project" value="UniProtKB-KW"/>
</dbReference>
<dbReference type="InterPro" id="IPR033412">
    <property type="entry name" value="PFOR_II"/>
</dbReference>
<keyword evidence="3 12" id="KW-0004">4Fe-4S</keyword>
<feature type="binding site" evidence="12">
    <location>
        <position position="1088"/>
    </location>
    <ligand>
        <name>[4Fe-4S] cluster</name>
        <dbReference type="ChEBI" id="CHEBI:49883"/>
        <label>3</label>
    </ligand>
</feature>
<dbReference type="InterPro" id="IPR009014">
    <property type="entry name" value="Transketo_C/PFOR_II"/>
</dbReference>
<dbReference type="SUPFAM" id="SSF54862">
    <property type="entry name" value="4Fe-4S ferredoxins"/>
    <property type="match status" value="1"/>
</dbReference>
<dbReference type="FunFam" id="3.40.50.970:FF:000012">
    <property type="entry name" value="Pyruvate:ferredoxin (Flavodoxin) oxidoreductase"/>
    <property type="match status" value="1"/>
</dbReference>
<keyword evidence="2 9" id="KW-0813">Transport</keyword>
<evidence type="ECO:0000256" key="9">
    <source>
        <dbReference type="PIRNR" id="PIRNR000159"/>
    </source>
</evidence>
<dbReference type="SUPFAM" id="SSF52922">
    <property type="entry name" value="TK C-terminal domain-like"/>
    <property type="match status" value="1"/>
</dbReference>
<gene>
    <name evidence="14" type="ORF">SAMN02745108_00678</name>
</gene>
<dbReference type="Gene3D" id="3.40.50.970">
    <property type="match status" value="2"/>
</dbReference>
<feature type="binding site" evidence="12">
    <location>
        <position position="754"/>
    </location>
    <ligand>
        <name>[4Fe-4S] cluster</name>
        <dbReference type="ChEBI" id="CHEBI:49883"/>
        <label>2</label>
    </ligand>
</feature>
<feature type="site" description="Important for catalytic activity" evidence="11">
    <location>
        <position position="1013"/>
    </location>
</feature>
<feature type="binding site" evidence="12">
    <location>
        <position position="705"/>
    </location>
    <ligand>
        <name>[4Fe-4S] cluster</name>
        <dbReference type="ChEBI" id="CHEBI:49883"/>
        <label>2</label>
    </ligand>
</feature>
<evidence type="ECO:0000256" key="7">
    <source>
        <dbReference type="ARBA" id="ARBA00023004"/>
    </source>
</evidence>
<protein>
    <submittedName>
        <fullName evidence="14">Pyruvate-ferredoxin/flavodoxin oxidoreductase</fullName>
    </submittedName>
</protein>
<dbReference type="RefSeq" id="WP_078775784.1">
    <property type="nucleotide sequence ID" value="NZ_FUWU01000008.1"/>
</dbReference>
<dbReference type="Pfam" id="PF01855">
    <property type="entry name" value="POR_N"/>
    <property type="match status" value="1"/>
</dbReference>
<feature type="binding site" evidence="12">
    <location>
        <position position="828"/>
    </location>
    <ligand>
        <name>[4Fe-4S] cluster</name>
        <dbReference type="ChEBI" id="CHEBI:49883"/>
        <label>3</label>
    </ligand>
</feature>
<dbReference type="PANTHER" id="PTHR32154">
    <property type="entry name" value="PYRUVATE-FLAVODOXIN OXIDOREDUCTASE-RELATED"/>
    <property type="match status" value="1"/>
</dbReference>
<dbReference type="GO" id="GO:0030976">
    <property type="term" value="F:thiamine pyrophosphate binding"/>
    <property type="evidence" value="ECO:0007669"/>
    <property type="project" value="InterPro"/>
</dbReference>
<feature type="domain" description="4Fe-4S ferredoxin-type" evidence="13">
    <location>
        <begin position="686"/>
        <end position="715"/>
    </location>
</feature>
<feature type="binding site" evidence="10">
    <location>
        <position position="856"/>
    </location>
    <ligand>
        <name>thiamine diphosphate</name>
        <dbReference type="ChEBI" id="CHEBI:58937"/>
    </ligand>
</feature>
<evidence type="ECO:0000313" key="14">
    <source>
        <dbReference type="EMBL" id="SJZ47302.1"/>
    </source>
</evidence>
<keyword evidence="5 9" id="KW-0249">Electron transport</keyword>
<feature type="binding site" evidence="10">
    <location>
        <position position="31"/>
    </location>
    <ligand>
        <name>pyruvate</name>
        <dbReference type="ChEBI" id="CHEBI:15361"/>
    </ligand>
</feature>
<dbReference type="FunFam" id="3.40.50.920:FF:000007">
    <property type="entry name" value="Pyruvate:ferredoxin (Flavodoxin) oxidoreductase"/>
    <property type="match status" value="1"/>
</dbReference>
<keyword evidence="4 12" id="KW-0479">Metal-binding</keyword>
<dbReference type="Pfam" id="PF10371">
    <property type="entry name" value="EKR"/>
    <property type="match status" value="1"/>
</dbReference>
<dbReference type="InterPro" id="IPR011766">
    <property type="entry name" value="TPP_enzyme_TPP-bd"/>
</dbReference>
<feature type="binding site" evidence="10">
    <location>
        <begin position="1008"/>
        <end position="1013"/>
    </location>
    <ligand>
        <name>thiamine diphosphate</name>
        <dbReference type="ChEBI" id="CHEBI:58937"/>
    </ligand>
</feature>
<feature type="site" description="Important for catalytic activity" evidence="11">
    <location>
        <position position="114"/>
    </location>
</feature>
<dbReference type="PIRSF" id="PIRSF000159">
    <property type="entry name" value="NifJ"/>
    <property type="match status" value="1"/>
</dbReference>
<organism evidence="14 15">
    <name type="scientific">Fibrobacter intestinalis</name>
    <dbReference type="NCBI Taxonomy" id="28122"/>
    <lineage>
        <taxon>Bacteria</taxon>
        <taxon>Pseudomonadati</taxon>
        <taxon>Fibrobacterota</taxon>
        <taxon>Fibrobacteria</taxon>
        <taxon>Fibrobacterales</taxon>
        <taxon>Fibrobacteraceae</taxon>
        <taxon>Fibrobacter</taxon>
    </lineage>
</organism>